<accession>A0ACB9LVX5</accession>
<organism evidence="1 2">
    <name type="scientific">Bauhinia variegata</name>
    <name type="common">Purple orchid tree</name>
    <name type="synonym">Phanera variegata</name>
    <dbReference type="NCBI Taxonomy" id="167791"/>
    <lineage>
        <taxon>Eukaryota</taxon>
        <taxon>Viridiplantae</taxon>
        <taxon>Streptophyta</taxon>
        <taxon>Embryophyta</taxon>
        <taxon>Tracheophyta</taxon>
        <taxon>Spermatophyta</taxon>
        <taxon>Magnoliopsida</taxon>
        <taxon>eudicotyledons</taxon>
        <taxon>Gunneridae</taxon>
        <taxon>Pentapetalae</taxon>
        <taxon>rosids</taxon>
        <taxon>fabids</taxon>
        <taxon>Fabales</taxon>
        <taxon>Fabaceae</taxon>
        <taxon>Cercidoideae</taxon>
        <taxon>Cercideae</taxon>
        <taxon>Bauhiniinae</taxon>
        <taxon>Bauhinia</taxon>
    </lineage>
</organism>
<gene>
    <name evidence="1" type="ORF">L6164_023942</name>
</gene>
<comment type="caution">
    <text evidence="1">The sequence shown here is derived from an EMBL/GenBank/DDBJ whole genome shotgun (WGS) entry which is preliminary data.</text>
</comment>
<reference evidence="1 2" key="1">
    <citation type="journal article" date="2022" name="DNA Res.">
        <title>Chromosomal-level genome assembly of the orchid tree Bauhinia variegata (Leguminosae; Cercidoideae) supports the allotetraploid origin hypothesis of Bauhinia.</title>
        <authorList>
            <person name="Zhong Y."/>
            <person name="Chen Y."/>
            <person name="Zheng D."/>
            <person name="Pang J."/>
            <person name="Liu Y."/>
            <person name="Luo S."/>
            <person name="Meng S."/>
            <person name="Qian L."/>
            <person name="Wei D."/>
            <person name="Dai S."/>
            <person name="Zhou R."/>
        </authorList>
    </citation>
    <scope>NUCLEOTIDE SEQUENCE [LARGE SCALE GENOMIC DNA]</scope>
    <source>
        <strain evidence="1">BV-YZ2020</strain>
    </source>
</reference>
<evidence type="ECO:0000313" key="1">
    <source>
        <dbReference type="EMBL" id="KAI4315913.1"/>
    </source>
</evidence>
<keyword evidence="2" id="KW-1185">Reference proteome</keyword>
<name>A0ACB9LVX5_BAUVA</name>
<dbReference type="Proteomes" id="UP000828941">
    <property type="component" value="Chromosome 10"/>
</dbReference>
<evidence type="ECO:0000313" key="2">
    <source>
        <dbReference type="Proteomes" id="UP000828941"/>
    </source>
</evidence>
<proteinExistence type="predicted"/>
<dbReference type="EMBL" id="CM039435">
    <property type="protein sequence ID" value="KAI4315913.1"/>
    <property type="molecule type" value="Genomic_DNA"/>
</dbReference>
<sequence length="110" mass="12968">MMLDYWGESQFVLLYCSIYFLRKGITLLETRVRKDDGHIMISWDRANRLLQGLAVTQHGGGTEARLKNYLDLLYYMKSIWMMHLLWRMLGSWGVVVLLENQFNFVGSNVM</sequence>
<protein>
    <submittedName>
        <fullName evidence="1">Uncharacterized protein</fullName>
    </submittedName>
</protein>